<gene>
    <name evidence="1" type="ORF">SAMN05444272_3260</name>
</gene>
<keyword evidence="2" id="KW-1185">Reference proteome</keyword>
<dbReference type="Proteomes" id="UP000186002">
    <property type="component" value="Unassembled WGS sequence"/>
</dbReference>
<dbReference type="OrthoDB" id="7679102at2"/>
<proteinExistence type="predicted"/>
<protein>
    <submittedName>
        <fullName evidence="1">Uncharacterized protein</fullName>
    </submittedName>
</protein>
<reference evidence="1 2" key="1">
    <citation type="submission" date="2016-11" db="EMBL/GenBank/DDBJ databases">
        <authorList>
            <person name="Jaros S."/>
            <person name="Januszkiewicz K."/>
            <person name="Wedrychowicz H."/>
        </authorList>
    </citation>
    <scope>NUCLEOTIDE SEQUENCE [LARGE SCALE GENOMIC DNA]</scope>
    <source>
        <strain evidence="1 2">DSM 22153</strain>
    </source>
</reference>
<sequence length="62" mass="6336">MFNRLIALAFLALVLGGPVAGIMSLVTFPKAHAASSQNKAICLAAGVSCGQGYVLLPAMGRF</sequence>
<dbReference type="AlphaFoldDB" id="A0A1M7LN48"/>
<dbReference type="RefSeq" id="WP_073014347.1">
    <property type="nucleotide sequence ID" value="NZ_FRBW01000003.1"/>
</dbReference>
<organism evidence="1 2">
    <name type="scientific">Roseibium suaedae</name>
    <dbReference type="NCBI Taxonomy" id="735517"/>
    <lineage>
        <taxon>Bacteria</taxon>
        <taxon>Pseudomonadati</taxon>
        <taxon>Pseudomonadota</taxon>
        <taxon>Alphaproteobacteria</taxon>
        <taxon>Hyphomicrobiales</taxon>
        <taxon>Stappiaceae</taxon>
        <taxon>Roseibium</taxon>
    </lineage>
</organism>
<evidence type="ECO:0000313" key="2">
    <source>
        <dbReference type="Proteomes" id="UP000186002"/>
    </source>
</evidence>
<accession>A0A1M7LN48</accession>
<dbReference type="EMBL" id="FRBW01000003">
    <property type="protein sequence ID" value="SHM79582.1"/>
    <property type="molecule type" value="Genomic_DNA"/>
</dbReference>
<dbReference type="STRING" id="735517.SAMN05444272_3260"/>
<name>A0A1M7LN48_9HYPH</name>
<evidence type="ECO:0000313" key="1">
    <source>
        <dbReference type="EMBL" id="SHM79582.1"/>
    </source>
</evidence>